<dbReference type="PANTHER" id="PTHR43133">
    <property type="entry name" value="RNA POLYMERASE ECF-TYPE SIGMA FACTO"/>
    <property type="match status" value="1"/>
</dbReference>
<dbReference type="Gene3D" id="1.10.1740.10">
    <property type="match status" value="1"/>
</dbReference>
<dbReference type="Pfam" id="PF08281">
    <property type="entry name" value="Sigma70_r4_2"/>
    <property type="match status" value="1"/>
</dbReference>
<dbReference type="InterPro" id="IPR013325">
    <property type="entry name" value="RNA_pol_sigma_r2"/>
</dbReference>
<organism evidence="8 9">
    <name type="scientific">Sorangium cellulosum</name>
    <name type="common">Polyangium cellulosum</name>
    <dbReference type="NCBI Taxonomy" id="56"/>
    <lineage>
        <taxon>Bacteria</taxon>
        <taxon>Pseudomonadati</taxon>
        <taxon>Myxococcota</taxon>
        <taxon>Polyangia</taxon>
        <taxon>Polyangiales</taxon>
        <taxon>Polyangiaceae</taxon>
        <taxon>Sorangium</taxon>
    </lineage>
</organism>
<dbReference type="AlphaFoldDB" id="A0A4P2QLV8"/>
<keyword evidence="2" id="KW-0805">Transcription regulation</keyword>
<dbReference type="PANTHER" id="PTHR43133:SF8">
    <property type="entry name" value="RNA POLYMERASE SIGMA FACTOR HI_1459-RELATED"/>
    <property type="match status" value="1"/>
</dbReference>
<dbReference type="GO" id="GO:0003677">
    <property type="term" value="F:DNA binding"/>
    <property type="evidence" value="ECO:0007669"/>
    <property type="project" value="UniProtKB-KW"/>
</dbReference>
<comment type="similarity">
    <text evidence="1">Belongs to the sigma-70 factor family. ECF subfamily.</text>
</comment>
<dbReference type="SUPFAM" id="SSF88946">
    <property type="entry name" value="Sigma2 domain of RNA polymerase sigma factors"/>
    <property type="match status" value="1"/>
</dbReference>
<evidence type="ECO:0000313" key="8">
    <source>
        <dbReference type="EMBL" id="AUX30816.1"/>
    </source>
</evidence>
<sequence length="185" mass="21094">MPRPLRMTLQQIFEENAAYVWRVLRRLGVRDADVEDVCQEVFLVVHRKLATFDGSSTLRTWLYGICLRLASEYRRRPHRRREEVAGTVPEQIMAAPQDETLDRRRALDRLDAALDQLDDDKRAVFVLYEIEQLPMAEIAQAAGCPLQTAYSRLRAARAQIEAAMRRQELVAAPAGAARMTARSSA</sequence>
<dbReference type="Proteomes" id="UP000295497">
    <property type="component" value="Chromosome"/>
</dbReference>
<keyword evidence="5" id="KW-0804">Transcription</keyword>
<proteinExistence type="inferred from homology"/>
<evidence type="ECO:0000256" key="5">
    <source>
        <dbReference type="ARBA" id="ARBA00023163"/>
    </source>
</evidence>
<evidence type="ECO:0000256" key="4">
    <source>
        <dbReference type="ARBA" id="ARBA00023125"/>
    </source>
</evidence>
<dbReference type="SUPFAM" id="SSF88659">
    <property type="entry name" value="Sigma3 and sigma4 domains of RNA polymerase sigma factors"/>
    <property type="match status" value="1"/>
</dbReference>
<evidence type="ECO:0000256" key="1">
    <source>
        <dbReference type="ARBA" id="ARBA00010641"/>
    </source>
</evidence>
<dbReference type="InterPro" id="IPR014284">
    <property type="entry name" value="RNA_pol_sigma-70_dom"/>
</dbReference>
<dbReference type="RefSeq" id="WP_237245302.1">
    <property type="nucleotide sequence ID" value="NZ_CP012672.1"/>
</dbReference>
<dbReference type="InterPro" id="IPR039425">
    <property type="entry name" value="RNA_pol_sigma-70-like"/>
</dbReference>
<dbReference type="InterPro" id="IPR013249">
    <property type="entry name" value="RNA_pol_sigma70_r4_t2"/>
</dbReference>
<dbReference type="NCBIfam" id="TIGR02937">
    <property type="entry name" value="sigma70-ECF"/>
    <property type="match status" value="1"/>
</dbReference>
<protein>
    <recommendedName>
        <fullName evidence="10">RNA polymerase subunit sigma</fullName>
    </recommendedName>
</protein>
<keyword evidence="3" id="KW-0731">Sigma factor</keyword>
<evidence type="ECO:0000256" key="2">
    <source>
        <dbReference type="ARBA" id="ARBA00023015"/>
    </source>
</evidence>
<gene>
    <name evidence="8" type="ORF">SOCE836_029290</name>
</gene>
<dbReference type="GO" id="GO:0016987">
    <property type="term" value="F:sigma factor activity"/>
    <property type="evidence" value="ECO:0007669"/>
    <property type="project" value="UniProtKB-KW"/>
</dbReference>
<evidence type="ECO:0008006" key="10">
    <source>
        <dbReference type="Google" id="ProtNLM"/>
    </source>
</evidence>
<evidence type="ECO:0000313" key="9">
    <source>
        <dbReference type="Proteomes" id="UP000295497"/>
    </source>
</evidence>
<evidence type="ECO:0000256" key="3">
    <source>
        <dbReference type="ARBA" id="ARBA00023082"/>
    </source>
</evidence>
<keyword evidence="4" id="KW-0238">DNA-binding</keyword>
<dbReference type="InterPro" id="IPR036388">
    <property type="entry name" value="WH-like_DNA-bd_sf"/>
</dbReference>
<evidence type="ECO:0000259" key="6">
    <source>
        <dbReference type="Pfam" id="PF04542"/>
    </source>
</evidence>
<evidence type="ECO:0000259" key="7">
    <source>
        <dbReference type="Pfam" id="PF08281"/>
    </source>
</evidence>
<accession>A0A4P2QLV8</accession>
<dbReference type="InterPro" id="IPR007627">
    <property type="entry name" value="RNA_pol_sigma70_r2"/>
</dbReference>
<feature type="domain" description="RNA polymerase sigma factor 70 region 4 type 2" evidence="7">
    <location>
        <begin position="108"/>
        <end position="159"/>
    </location>
</feature>
<name>A0A4P2QLV8_SORCE</name>
<feature type="domain" description="RNA polymerase sigma-70 region 2" evidence="6">
    <location>
        <begin position="13"/>
        <end position="77"/>
    </location>
</feature>
<dbReference type="Gene3D" id="1.10.10.10">
    <property type="entry name" value="Winged helix-like DNA-binding domain superfamily/Winged helix DNA-binding domain"/>
    <property type="match status" value="1"/>
</dbReference>
<dbReference type="EMBL" id="CP012672">
    <property type="protein sequence ID" value="AUX30816.1"/>
    <property type="molecule type" value="Genomic_DNA"/>
</dbReference>
<dbReference type="GO" id="GO:0006352">
    <property type="term" value="P:DNA-templated transcription initiation"/>
    <property type="evidence" value="ECO:0007669"/>
    <property type="project" value="InterPro"/>
</dbReference>
<dbReference type="Pfam" id="PF04542">
    <property type="entry name" value="Sigma70_r2"/>
    <property type="match status" value="1"/>
</dbReference>
<dbReference type="InterPro" id="IPR013324">
    <property type="entry name" value="RNA_pol_sigma_r3/r4-like"/>
</dbReference>
<reference evidence="8 9" key="1">
    <citation type="submission" date="2015-09" db="EMBL/GenBank/DDBJ databases">
        <title>Sorangium comparison.</title>
        <authorList>
            <person name="Zaburannyi N."/>
            <person name="Bunk B."/>
            <person name="Overmann J."/>
            <person name="Mueller R."/>
        </authorList>
    </citation>
    <scope>NUCLEOTIDE SEQUENCE [LARGE SCALE GENOMIC DNA]</scope>
    <source>
        <strain evidence="8 9">So ce836</strain>
    </source>
</reference>